<dbReference type="InterPro" id="IPR012902">
    <property type="entry name" value="N_methyl_site"/>
</dbReference>
<sequence>MNKIPAPDRLKRTNSGFTLIEILIVIALIGILSTALWSNLIQSIYKGKDARRKQDLSAIAKSLELYYNDNISYPAPPLDFGNPLTHPDDASIVYMAKIPTDPGYPDRNYCYDGGADFYRLYANLEISSDPDVLEVFEACPADGVEYNYLIKSTNLP</sequence>
<keyword evidence="2" id="KW-1133">Transmembrane helix</keyword>
<dbReference type="PRINTS" id="PR00813">
    <property type="entry name" value="BCTERIALGSPG"/>
</dbReference>
<dbReference type="PROSITE" id="PS00409">
    <property type="entry name" value="PROKAR_NTER_METHYL"/>
    <property type="match status" value="1"/>
</dbReference>
<dbReference type="NCBIfam" id="TIGR02532">
    <property type="entry name" value="IV_pilin_GFxxxE"/>
    <property type="match status" value="1"/>
</dbReference>
<dbReference type="EMBL" id="LCFP01000009">
    <property type="protein sequence ID" value="KKS96691.1"/>
    <property type="molecule type" value="Genomic_DNA"/>
</dbReference>
<evidence type="ECO:0000256" key="2">
    <source>
        <dbReference type="SAM" id="Phobius"/>
    </source>
</evidence>
<dbReference type="InterPro" id="IPR000983">
    <property type="entry name" value="Bac_GSPG_pilin"/>
</dbReference>
<feature type="transmembrane region" description="Helical" evidence="2">
    <location>
        <begin position="20"/>
        <end position="41"/>
    </location>
</feature>
<evidence type="ECO:0000313" key="4">
    <source>
        <dbReference type="Proteomes" id="UP000034894"/>
    </source>
</evidence>
<dbReference type="InterPro" id="IPR045584">
    <property type="entry name" value="Pilin-like"/>
</dbReference>
<accession>A0A0G1FNW8</accession>
<dbReference type="GO" id="GO:0015627">
    <property type="term" value="C:type II protein secretion system complex"/>
    <property type="evidence" value="ECO:0007669"/>
    <property type="project" value="InterPro"/>
</dbReference>
<reference evidence="3 4" key="1">
    <citation type="journal article" date="2015" name="Nature">
        <title>rRNA introns, odd ribosomes, and small enigmatic genomes across a large radiation of phyla.</title>
        <authorList>
            <person name="Brown C.T."/>
            <person name="Hug L.A."/>
            <person name="Thomas B.C."/>
            <person name="Sharon I."/>
            <person name="Castelle C.J."/>
            <person name="Singh A."/>
            <person name="Wilkins M.J."/>
            <person name="Williams K.H."/>
            <person name="Banfield J.F."/>
        </authorList>
    </citation>
    <scope>NUCLEOTIDE SEQUENCE [LARGE SCALE GENOMIC DNA]</scope>
</reference>
<dbReference type="SUPFAM" id="SSF54523">
    <property type="entry name" value="Pili subunits"/>
    <property type="match status" value="1"/>
</dbReference>
<comment type="caution">
    <text evidence="3">The sequence shown here is derived from an EMBL/GenBank/DDBJ whole genome shotgun (WGS) entry which is preliminary data.</text>
</comment>
<dbReference type="AlphaFoldDB" id="A0A0G1FNW8"/>
<proteinExistence type="predicted"/>
<protein>
    <submittedName>
        <fullName evidence="3">General secretion pathway protein G, general secretion pathway protein G</fullName>
    </submittedName>
</protein>
<dbReference type="Pfam" id="PF07963">
    <property type="entry name" value="N_methyl"/>
    <property type="match status" value="1"/>
</dbReference>
<keyword evidence="2" id="KW-0812">Transmembrane</keyword>
<dbReference type="Proteomes" id="UP000034894">
    <property type="component" value="Unassembled WGS sequence"/>
</dbReference>
<name>A0A0G1FNW8_9BACT</name>
<keyword evidence="1" id="KW-0488">Methylation</keyword>
<keyword evidence="2" id="KW-0472">Membrane</keyword>
<evidence type="ECO:0000256" key="1">
    <source>
        <dbReference type="ARBA" id="ARBA00022481"/>
    </source>
</evidence>
<dbReference type="Gene3D" id="3.30.700.10">
    <property type="entry name" value="Glycoprotein, Type 4 Pilin"/>
    <property type="match status" value="1"/>
</dbReference>
<organism evidence="3 4">
    <name type="scientific">Candidatus Gottesmanbacteria bacterium GW2011_GWA2_43_14</name>
    <dbReference type="NCBI Taxonomy" id="1618443"/>
    <lineage>
        <taxon>Bacteria</taxon>
        <taxon>Candidatus Gottesmaniibacteriota</taxon>
    </lineage>
</organism>
<dbReference type="STRING" id="1618443.UV73_C0009G0042"/>
<dbReference type="GO" id="GO:0015628">
    <property type="term" value="P:protein secretion by the type II secretion system"/>
    <property type="evidence" value="ECO:0007669"/>
    <property type="project" value="InterPro"/>
</dbReference>
<gene>
    <name evidence="3" type="primary">gspG</name>
    <name evidence="3" type="ORF">UV73_C0009G0042</name>
</gene>
<evidence type="ECO:0000313" key="3">
    <source>
        <dbReference type="EMBL" id="KKS96691.1"/>
    </source>
</evidence>